<proteinExistence type="predicted"/>
<name>A0ABQ9IT79_9CUCU</name>
<reference evidence="1" key="1">
    <citation type="journal article" date="2023" name="Insect Mol. Biol.">
        <title>Genome sequencing provides insights into the evolution of gene families encoding plant cell wall-degrading enzymes in longhorned beetles.</title>
        <authorList>
            <person name="Shin N.R."/>
            <person name="Okamura Y."/>
            <person name="Kirsch R."/>
            <person name="Pauchet Y."/>
        </authorList>
    </citation>
    <scope>NUCLEOTIDE SEQUENCE</scope>
    <source>
        <strain evidence="1">MMC_N1</strain>
    </source>
</reference>
<gene>
    <name evidence="1" type="ORF">NQ317_018922</name>
</gene>
<comment type="caution">
    <text evidence="1">The sequence shown here is derived from an EMBL/GenBank/DDBJ whole genome shotgun (WGS) entry which is preliminary data.</text>
</comment>
<evidence type="ECO:0000313" key="2">
    <source>
        <dbReference type="Proteomes" id="UP001162164"/>
    </source>
</evidence>
<keyword evidence="2" id="KW-1185">Reference proteome</keyword>
<sequence length="72" mass="8023">MATCKEEVRNCSDQNVFICSCIKAALQAIYASRAKSAPIQEYEDALGQQARQQEVTPGIGPCTYIPWKQKSR</sequence>
<dbReference type="EMBL" id="JAPWTJ010002856">
    <property type="protein sequence ID" value="KAJ8964242.1"/>
    <property type="molecule type" value="Genomic_DNA"/>
</dbReference>
<protein>
    <submittedName>
        <fullName evidence="1">Uncharacterized protein</fullName>
    </submittedName>
</protein>
<dbReference type="Proteomes" id="UP001162164">
    <property type="component" value="Unassembled WGS sequence"/>
</dbReference>
<evidence type="ECO:0000313" key="1">
    <source>
        <dbReference type="EMBL" id="KAJ8964242.1"/>
    </source>
</evidence>
<organism evidence="1 2">
    <name type="scientific">Molorchus minor</name>
    <dbReference type="NCBI Taxonomy" id="1323400"/>
    <lineage>
        <taxon>Eukaryota</taxon>
        <taxon>Metazoa</taxon>
        <taxon>Ecdysozoa</taxon>
        <taxon>Arthropoda</taxon>
        <taxon>Hexapoda</taxon>
        <taxon>Insecta</taxon>
        <taxon>Pterygota</taxon>
        <taxon>Neoptera</taxon>
        <taxon>Endopterygota</taxon>
        <taxon>Coleoptera</taxon>
        <taxon>Polyphaga</taxon>
        <taxon>Cucujiformia</taxon>
        <taxon>Chrysomeloidea</taxon>
        <taxon>Cerambycidae</taxon>
        <taxon>Lamiinae</taxon>
        <taxon>Monochamini</taxon>
        <taxon>Molorchus</taxon>
    </lineage>
</organism>
<accession>A0ABQ9IT79</accession>